<evidence type="ECO:0000256" key="5">
    <source>
        <dbReference type="ARBA" id="ARBA00022842"/>
    </source>
</evidence>
<dbReference type="InterPro" id="IPR036900">
    <property type="entry name" value="A-D-PHexomutase_C_sf"/>
</dbReference>
<feature type="domain" description="Alpha-D-phosphohexomutase alpha/beta/alpha" evidence="10">
    <location>
        <begin position="151"/>
        <end position="251"/>
    </location>
</feature>
<dbReference type="InterPro" id="IPR005844">
    <property type="entry name" value="A-D-PHexomutase_a/b/a-I"/>
</dbReference>
<dbReference type="OrthoDB" id="9806956at2"/>
<dbReference type="PROSITE" id="PS00710">
    <property type="entry name" value="PGM_PMM"/>
    <property type="match status" value="1"/>
</dbReference>
<keyword evidence="3" id="KW-0597">Phosphoprotein</keyword>
<reference evidence="12 13" key="1">
    <citation type="submission" date="2018-10" db="EMBL/GenBank/DDBJ databases">
        <title>Genomic Encyclopedia of Archaeal and Bacterial Type Strains, Phase II (KMG-II): from individual species to whole genera.</title>
        <authorList>
            <person name="Goeker M."/>
        </authorList>
    </citation>
    <scope>NUCLEOTIDE SEQUENCE [LARGE SCALE GENOMIC DNA]</scope>
    <source>
        <strain evidence="12 13">DSM 16510</strain>
    </source>
</reference>
<dbReference type="Pfam" id="PF00408">
    <property type="entry name" value="PGM_PMM_IV"/>
    <property type="match status" value="1"/>
</dbReference>
<evidence type="ECO:0000256" key="7">
    <source>
        <dbReference type="RuleBase" id="RU004326"/>
    </source>
</evidence>
<accession>A0A497XWG9</accession>
<evidence type="ECO:0000256" key="3">
    <source>
        <dbReference type="ARBA" id="ARBA00022553"/>
    </source>
</evidence>
<dbReference type="GO" id="GO:0008973">
    <property type="term" value="F:phosphopentomutase activity"/>
    <property type="evidence" value="ECO:0007669"/>
    <property type="project" value="TreeGrafter"/>
</dbReference>
<evidence type="ECO:0000313" key="12">
    <source>
        <dbReference type="EMBL" id="RLJ71502.1"/>
    </source>
</evidence>
<dbReference type="AlphaFoldDB" id="A0A497XWG9"/>
<keyword evidence="13" id="KW-1185">Reference proteome</keyword>
<organism evidence="12 13">
    <name type="scientific">Hydrogenivirga caldilitoris</name>
    <dbReference type="NCBI Taxonomy" id="246264"/>
    <lineage>
        <taxon>Bacteria</taxon>
        <taxon>Pseudomonadati</taxon>
        <taxon>Aquificota</taxon>
        <taxon>Aquificia</taxon>
        <taxon>Aquificales</taxon>
        <taxon>Aquificaceae</taxon>
        <taxon>Hydrogenivirga</taxon>
    </lineage>
</organism>
<dbReference type="GO" id="GO:0006166">
    <property type="term" value="P:purine ribonucleoside salvage"/>
    <property type="evidence" value="ECO:0007669"/>
    <property type="project" value="TreeGrafter"/>
</dbReference>
<dbReference type="GO" id="GO:0000287">
    <property type="term" value="F:magnesium ion binding"/>
    <property type="evidence" value="ECO:0007669"/>
    <property type="project" value="InterPro"/>
</dbReference>
<keyword evidence="5 7" id="KW-0460">Magnesium</keyword>
<dbReference type="SUPFAM" id="SSF53738">
    <property type="entry name" value="Phosphoglucomutase, first 3 domains"/>
    <property type="match status" value="2"/>
</dbReference>
<evidence type="ECO:0000313" key="13">
    <source>
        <dbReference type="Proteomes" id="UP000267841"/>
    </source>
</evidence>
<sequence length="459" mass="51299">MIKFGTDGWRAVIGDTFTYENVRRVAKAHAEVLKRKGLRKVVIGYDWRFSSEFFARETYKIFKAEGFEVKLVDKACTTPMVSFAVKYMGFDNGVMITASHNPPQYNGYKIKESFGGSATPSFVREVEEKAKEVDGEPVPEVALEEVNVEKDYLLKVREQVNFELFKERPFRIVHDAMYGTSSGLLAKALEGTMAEVVNLRGYRDPLFGGRAPEPVEKNLRALMEKVRAVGAAIGVANDGDGDRIALVDEKGNFVNAQLVYALLLLHLIKHKNIRDGLVVKTVSTTYLADRICRSEGIELREVPVGFKNINELILKEKVIFGGEESGGYGIPSFLPERDGLMSALFILELLLLKDKPFSEIIREVFDTYGTAYYRRVDFAADETVKKKLTELIEKPPSVVGGKQVVRTITIDGLKLVFGDESWLLFRASGTEPLIRVYAEAPSEGELEELVRSGISLISV</sequence>
<dbReference type="InterPro" id="IPR016055">
    <property type="entry name" value="A-D-PHexomutase_a/b/a-I/II/III"/>
</dbReference>
<dbReference type="SUPFAM" id="SSF55957">
    <property type="entry name" value="Phosphoglucomutase, C-terminal domain"/>
    <property type="match status" value="1"/>
</dbReference>
<dbReference type="RefSeq" id="WP_121012930.1">
    <property type="nucleotide sequence ID" value="NZ_RCCJ01000001.1"/>
</dbReference>
<dbReference type="EMBL" id="RCCJ01000001">
    <property type="protein sequence ID" value="RLJ71502.1"/>
    <property type="molecule type" value="Genomic_DNA"/>
</dbReference>
<keyword evidence="6" id="KW-0413">Isomerase</keyword>
<evidence type="ECO:0000256" key="1">
    <source>
        <dbReference type="ARBA" id="ARBA00001946"/>
    </source>
</evidence>
<dbReference type="InterPro" id="IPR005845">
    <property type="entry name" value="A-D-PHexomutase_a/b/a-II"/>
</dbReference>
<evidence type="ECO:0000256" key="4">
    <source>
        <dbReference type="ARBA" id="ARBA00022723"/>
    </source>
</evidence>
<dbReference type="PRINTS" id="PR00509">
    <property type="entry name" value="PGMPMM"/>
</dbReference>
<dbReference type="Pfam" id="PF02880">
    <property type="entry name" value="PGM_PMM_III"/>
    <property type="match status" value="1"/>
</dbReference>
<dbReference type="Proteomes" id="UP000267841">
    <property type="component" value="Unassembled WGS sequence"/>
</dbReference>
<evidence type="ECO:0000256" key="6">
    <source>
        <dbReference type="ARBA" id="ARBA00023235"/>
    </source>
</evidence>
<evidence type="ECO:0000259" key="10">
    <source>
        <dbReference type="Pfam" id="PF02879"/>
    </source>
</evidence>
<feature type="domain" description="Alpha-D-phosphohexomutase alpha/beta/alpha" evidence="9">
    <location>
        <begin position="2"/>
        <end position="133"/>
    </location>
</feature>
<dbReference type="PANTHER" id="PTHR45745">
    <property type="entry name" value="PHOSPHOMANNOMUTASE 45A"/>
    <property type="match status" value="1"/>
</dbReference>
<dbReference type="InterPro" id="IPR005843">
    <property type="entry name" value="A-D-PHexomutase_C"/>
</dbReference>
<evidence type="ECO:0000259" key="9">
    <source>
        <dbReference type="Pfam" id="PF02878"/>
    </source>
</evidence>
<protein>
    <submittedName>
        <fullName evidence="12">Phosphomannomutase</fullName>
    </submittedName>
</protein>
<proteinExistence type="inferred from homology"/>
<keyword evidence="4 7" id="KW-0479">Metal-binding</keyword>
<dbReference type="Gene3D" id="3.30.310.50">
    <property type="entry name" value="Alpha-D-phosphohexomutase, C-terminal domain"/>
    <property type="match status" value="1"/>
</dbReference>
<feature type="domain" description="Alpha-D-phosphohexomutase C-terminal" evidence="8">
    <location>
        <begin position="404"/>
        <end position="450"/>
    </location>
</feature>
<dbReference type="Gene3D" id="3.40.120.10">
    <property type="entry name" value="Alpha-D-Glucose-1,6-Bisphosphate, subunit A, domain 3"/>
    <property type="match status" value="3"/>
</dbReference>
<comment type="cofactor">
    <cofactor evidence="1">
        <name>Mg(2+)</name>
        <dbReference type="ChEBI" id="CHEBI:18420"/>
    </cofactor>
</comment>
<comment type="caution">
    <text evidence="12">The sequence shown here is derived from an EMBL/GenBank/DDBJ whole genome shotgun (WGS) entry which is preliminary data.</text>
</comment>
<name>A0A497XWG9_9AQUI</name>
<dbReference type="InterPro" id="IPR005841">
    <property type="entry name" value="Alpha-D-phosphohexomutase_SF"/>
</dbReference>
<comment type="similarity">
    <text evidence="2 7">Belongs to the phosphohexose mutase family.</text>
</comment>
<evidence type="ECO:0000259" key="8">
    <source>
        <dbReference type="Pfam" id="PF00408"/>
    </source>
</evidence>
<evidence type="ECO:0000259" key="11">
    <source>
        <dbReference type="Pfam" id="PF02880"/>
    </source>
</evidence>
<dbReference type="CDD" id="cd05800">
    <property type="entry name" value="PGM_like2"/>
    <property type="match status" value="1"/>
</dbReference>
<dbReference type="Pfam" id="PF02878">
    <property type="entry name" value="PGM_PMM_I"/>
    <property type="match status" value="1"/>
</dbReference>
<dbReference type="PANTHER" id="PTHR45745:SF1">
    <property type="entry name" value="PHOSPHOGLUCOMUTASE 2B-RELATED"/>
    <property type="match status" value="1"/>
</dbReference>
<dbReference type="InterPro" id="IPR005846">
    <property type="entry name" value="A-D-PHexomutase_a/b/a-III"/>
</dbReference>
<gene>
    <name evidence="12" type="ORF">BCF55_1804</name>
</gene>
<evidence type="ECO:0000256" key="2">
    <source>
        <dbReference type="ARBA" id="ARBA00010231"/>
    </source>
</evidence>
<dbReference type="Pfam" id="PF02879">
    <property type="entry name" value="PGM_PMM_II"/>
    <property type="match status" value="1"/>
</dbReference>
<dbReference type="GO" id="GO:0005975">
    <property type="term" value="P:carbohydrate metabolic process"/>
    <property type="evidence" value="ECO:0007669"/>
    <property type="project" value="InterPro"/>
</dbReference>
<feature type="domain" description="Alpha-D-phosphohexomutase alpha/beta/alpha" evidence="11">
    <location>
        <begin position="260"/>
        <end position="368"/>
    </location>
</feature>
<dbReference type="InterPro" id="IPR016066">
    <property type="entry name" value="A-D-PHexomutase_CS"/>
</dbReference>